<keyword evidence="2" id="KW-1185">Reference proteome</keyword>
<dbReference type="KEGG" id="hbi:HBZC1_14840"/>
<evidence type="ECO:0000313" key="1">
    <source>
        <dbReference type="EMBL" id="CCB80470.1"/>
    </source>
</evidence>
<dbReference type="EMBL" id="FR871757">
    <property type="protein sequence ID" value="CCB80470.1"/>
    <property type="molecule type" value="Genomic_DNA"/>
</dbReference>
<protein>
    <submittedName>
        <fullName evidence="1">Uncharacterized protein</fullName>
    </submittedName>
</protein>
<dbReference type="HOGENOM" id="CLU_3270961_0_0_7"/>
<reference evidence="1 2" key="1">
    <citation type="journal article" date="2011" name="J. Bacteriol.">
        <title>Genome sequence of Helicobacter bizzozeronii strain CIII-1, an isolate from human gastric mucosa.</title>
        <authorList>
            <person name="Schott T."/>
            <person name="Rossi M."/>
            <person name="Hanninen M.L."/>
        </authorList>
    </citation>
    <scope>NUCLEOTIDE SEQUENCE [LARGE SCALE GENOMIC DNA]</scope>
    <source>
        <strain evidence="1 2">CIII-1</strain>
    </source>
</reference>
<proteinExistence type="predicted"/>
<sequence>MTHAVKISHSDLSSVVKRLWKNIRLTNFWILHLLADENIML</sequence>
<accession>F8KQD5</accession>
<name>F8KQD5_HELBC</name>
<evidence type="ECO:0000313" key="2">
    <source>
        <dbReference type="Proteomes" id="UP000008387"/>
    </source>
</evidence>
<dbReference type="AlphaFoldDB" id="F8KQD5"/>
<dbReference type="Proteomes" id="UP000008387">
    <property type="component" value="Chromosome"/>
</dbReference>
<organism evidence="1 2">
    <name type="scientific">Helicobacter bizzozeronii (strain CIII-1)</name>
    <dbReference type="NCBI Taxonomy" id="1002804"/>
    <lineage>
        <taxon>Bacteria</taxon>
        <taxon>Pseudomonadati</taxon>
        <taxon>Campylobacterota</taxon>
        <taxon>Epsilonproteobacteria</taxon>
        <taxon>Campylobacterales</taxon>
        <taxon>Helicobacteraceae</taxon>
        <taxon>Helicobacter</taxon>
    </lineage>
</organism>
<gene>
    <name evidence="1" type="ordered locus">HBZC1_14840</name>
</gene>